<dbReference type="RefSeq" id="WP_067671215.1">
    <property type="nucleotide sequence ID" value="NZ_CBCSIK010000016.1"/>
</dbReference>
<dbReference type="STRING" id="1806892.AZH43_16900"/>
<reference evidence="2 3" key="1">
    <citation type="submission" date="2016-03" db="EMBL/GenBank/DDBJ databases">
        <title>Acinetobacter genomospecies 28 strain ANC 4149.</title>
        <authorList>
            <person name="Radolfova-Krizova L."/>
            <person name="Nemec A."/>
        </authorList>
    </citation>
    <scope>NUCLEOTIDE SEQUENCE [LARGE SCALE GENOMIC DNA]</scope>
    <source>
        <strain evidence="2 3">ANC 4149</strain>
    </source>
</reference>
<comment type="caution">
    <text evidence="2">The sequence shown here is derived from an EMBL/GenBank/DDBJ whole genome shotgun (WGS) entry which is preliminary data.</text>
</comment>
<dbReference type="Proteomes" id="UP000076276">
    <property type="component" value="Unassembled WGS sequence"/>
</dbReference>
<dbReference type="PROSITE" id="PS51257">
    <property type="entry name" value="PROKAR_LIPOPROTEIN"/>
    <property type="match status" value="1"/>
</dbReference>
<keyword evidence="3" id="KW-1185">Reference proteome</keyword>
<name>A0A151XYP4_9GAMM</name>
<organism evidence="2 3">
    <name type="scientific">Acinetobacter pragensis</name>
    <dbReference type="NCBI Taxonomy" id="1806892"/>
    <lineage>
        <taxon>Bacteria</taxon>
        <taxon>Pseudomonadati</taxon>
        <taxon>Pseudomonadota</taxon>
        <taxon>Gammaproteobacteria</taxon>
        <taxon>Moraxellales</taxon>
        <taxon>Moraxellaceae</taxon>
        <taxon>Acinetobacter</taxon>
    </lineage>
</organism>
<dbReference type="Pfam" id="PF19582">
    <property type="entry name" value="AdeT1_2"/>
    <property type="match status" value="1"/>
</dbReference>
<evidence type="ECO:0000313" key="2">
    <source>
        <dbReference type="EMBL" id="KYQ70896.1"/>
    </source>
</evidence>
<dbReference type="InterPro" id="IPR045758">
    <property type="entry name" value="AdeT1/2"/>
</dbReference>
<protein>
    <submittedName>
        <fullName evidence="2">RND transporter</fullName>
    </submittedName>
</protein>
<dbReference type="OrthoDB" id="9771186at2"/>
<feature type="chain" id="PRO_5007592046" evidence="1">
    <location>
        <begin position="23"/>
        <end position="335"/>
    </location>
</feature>
<sequence length="335" mass="37361">MKKGILILSALGIAACSMQIQAKVNVCVFDLLGKAGESYKLLEEWSLQSKTWGADVNLLPYQDEAKVEKDFKDGICDGFYMTSMRARAYNKFAGSIDALGGVPSNEIAQKAIAYVLDSRNNKRLVTKVGNEAYEVAGIGQIGSAYIFVKDRSLNTVEKAKGKKFAILHYDRAQKQMVERIGAVPVMSDISNFIRKFNNNEVDIVAAPAYAFKPLEIYKGLGSKGGMIDFPVVNVTADLILRQNEFPDGYAVKSRAWFVKQLPKSFAMAKRMEAEIPAKYKIALQKEDKMEYQKLLRDGRMDLTQQGTYDAVMMTVLKKARCTVERTNFECSLSGE</sequence>
<dbReference type="EMBL" id="LUAW01000039">
    <property type="protein sequence ID" value="KYQ70896.1"/>
    <property type="molecule type" value="Genomic_DNA"/>
</dbReference>
<dbReference type="Gene3D" id="3.40.190.170">
    <property type="entry name" value="Bacterial extracellular solute-binding protein, family 7"/>
    <property type="match status" value="1"/>
</dbReference>
<keyword evidence="1" id="KW-0732">Signal</keyword>
<proteinExistence type="predicted"/>
<dbReference type="InterPro" id="IPR038404">
    <property type="entry name" value="TRAP_DctP_sf"/>
</dbReference>
<evidence type="ECO:0000256" key="1">
    <source>
        <dbReference type="SAM" id="SignalP"/>
    </source>
</evidence>
<dbReference type="AlphaFoldDB" id="A0A151XYP4"/>
<feature type="signal peptide" evidence="1">
    <location>
        <begin position="1"/>
        <end position="22"/>
    </location>
</feature>
<accession>A0A151XYP4</accession>
<gene>
    <name evidence="2" type="ORF">AZH43_16900</name>
</gene>
<evidence type="ECO:0000313" key="3">
    <source>
        <dbReference type="Proteomes" id="UP000076276"/>
    </source>
</evidence>